<dbReference type="PANTHER" id="PTHR38791:SF1">
    <property type="entry name" value="TRANSCRIPTION FACTOR, PUTATIVE-RELATED"/>
    <property type="match status" value="1"/>
</dbReference>
<evidence type="ECO:0000313" key="2">
    <source>
        <dbReference type="Proteomes" id="UP000738349"/>
    </source>
</evidence>
<sequence length="488" mass="54063">MANTTRLYRNATSEATLKVDRERVTGKFEDIAPRCDLVVEGCGQCRRARLRCHGYRDRQSLLFRDETRSTQQKVLARQASAQSPVPQGMEFGWDVRARSMFLSTYVLGFSHSLGTVAPLCNKASAASHLSASLEATSLAFMANQLHAPDLMQLANTSYFNAIQKLGQALEGLSASGAEEALQSVLLLDQYEKIVHRNPQSSSSWISHAHGGLSLIGPYARELHLSPTGCQLGARLITSLTVSSAAMAVRVPAAVKDLRRHLDPYMGGVKWEFLGILVQVVDLQADVHNVGDNYLINLVSRAEQLDKLLLNLQLKMPSSWRPRQMSPASPHPLIFGTHYEIFADHFITQVNNGIRVARLIVNNIVMKYTPFDKYESSSCSKILAAVMDLTQQICATVPQFLLPETTSDHTVPFSSLQSLQCCVLLAPLYITYQASNDILMRDWISQCLTYMADTGRMKVAQDVADLIKSDQNLDYWLVYAMVGSYGLAA</sequence>
<accession>A0A9P9DM16</accession>
<evidence type="ECO:0000313" key="1">
    <source>
        <dbReference type="EMBL" id="KAH7121671.1"/>
    </source>
</evidence>
<dbReference type="Proteomes" id="UP000738349">
    <property type="component" value="Unassembled WGS sequence"/>
</dbReference>
<organism evidence="1 2">
    <name type="scientific">Dactylonectria macrodidyma</name>
    <dbReference type="NCBI Taxonomy" id="307937"/>
    <lineage>
        <taxon>Eukaryota</taxon>
        <taxon>Fungi</taxon>
        <taxon>Dikarya</taxon>
        <taxon>Ascomycota</taxon>
        <taxon>Pezizomycotina</taxon>
        <taxon>Sordariomycetes</taxon>
        <taxon>Hypocreomycetidae</taxon>
        <taxon>Hypocreales</taxon>
        <taxon>Nectriaceae</taxon>
        <taxon>Dactylonectria</taxon>
    </lineage>
</organism>
<dbReference type="EMBL" id="JAGMUV010000024">
    <property type="protein sequence ID" value="KAH7121671.1"/>
    <property type="molecule type" value="Genomic_DNA"/>
</dbReference>
<dbReference type="InterPro" id="IPR053175">
    <property type="entry name" value="DHMBA_Reg_Transcription_Factor"/>
</dbReference>
<evidence type="ECO:0008006" key="3">
    <source>
        <dbReference type="Google" id="ProtNLM"/>
    </source>
</evidence>
<protein>
    <recommendedName>
        <fullName evidence="3">C6 transcription factor</fullName>
    </recommendedName>
</protein>
<keyword evidence="2" id="KW-1185">Reference proteome</keyword>
<comment type="caution">
    <text evidence="1">The sequence shown here is derived from an EMBL/GenBank/DDBJ whole genome shotgun (WGS) entry which is preliminary data.</text>
</comment>
<dbReference type="AlphaFoldDB" id="A0A9P9DM16"/>
<name>A0A9P9DM16_9HYPO</name>
<reference evidence="1" key="1">
    <citation type="journal article" date="2021" name="Nat. Commun.">
        <title>Genetic determinants of endophytism in the Arabidopsis root mycobiome.</title>
        <authorList>
            <person name="Mesny F."/>
            <person name="Miyauchi S."/>
            <person name="Thiergart T."/>
            <person name="Pickel B."/>
            <person name="Atanasova L."/>
            <person name="Karlsson M."/>
            <person name="Huettel B."/>
            <person name="Barry K.W."/>
            <person name="Haridas S."/>
            <person name="Chen C."/>
            <person name="Bauer D."/>
            <person name="Andreopoulos W."/>
            <person name="Pangilinan J."/>
            <person name="LaButti K."/>
            <person name="Riley R."/>
            <person name="Lipzen A."/>
            <person name="Clum A."/>
            <person name="Drula E."/>
            <person name="Henrissat B."/>
            <person name="Kohler A."/>
            <person name="Grigoriev I.V."/>
            <person name="Martin F.M."/>
            <person name="Hacquard S."/>
        </authorList>
    </citation>
    <scope>NUCLEOTIDE SEQUENCE</scope>
    <source>
        <strain evidence="1">MPI-CAGE-AT-0147</strain>
    </source>
</reference>
<dbReference type="PANTHER" id="PTHR38791">
    <property type="entry name" value="ZN(II)2CYS6 TRANSCRIPTION FACTOR (EUROFUNG)-RELATED-RELATED"/>
    <property type="match status" value="1"/>
</dbReference>
<proteinExistence type="predicted"/>
<dbReference type="OrthoDB" id="5429770at2759"/>
<gene>
    <name evidence="1" type="ORF">EDB81DRAFT_952348</name>
</gene>